<name>A0A444TXF5_ACIRT</name>
<dbReference type="Proteomes" id="UP000289886">
    <property type="component" value="Unassembled WGS sequence"/>
</dbReference>
<dbReference type="AlphaFoldDB" id="A0A444TXF5"/>
<proteinExistence type="predicted"/>
<evidence type="ECO:0000313" key="2">
    <source>
        <dbReference type="Proteomes" id="UP000289886"/>
    </source>
</evidence>
<keyword evidence="2" id="KW-1185">Reference proteome</keyword>
<comment type="caution">
    <text evidence="1">The sequence shown here is derived from an EMBL/GenBank/DDBJ whole genome shotgun (WGS) entry which is preliminary data.</text>
</comment>
<reference evidence="1 2" key="1">
    <citation type="submission" date="2019-01" db="EMBL/GenBank/DDBJ databases">
        <title>Draft Genome and Complete Hox-Cluster Characterization of the Sterlet Sturgeon (Acipenser ruthenus).</title>
        <authorList>
            <person name="Wei Q."/>
        </authorList>
    </citation>
    <scope>NUCLEOTIDE SEQUENCE [LARGE SCALE GENOMIC DNA]</scope>
    <source>
        <strain evidence="1">WHYD16114868_AA</strain>
        <tissue evidence="1">Blood</tissue>
    </source>
</reference>
<gene>
    <name evidence="1" type="ORF">EOD39_2933</name>
</gene>
<accession>A0A444TXF5</accession>
<organism evidence="1 2">
    <name type="scientific">Acipenser ruthenus</name>
    <name type="common">Sterlet sturgeon</name>
    <dbReference type="NCBI Taxonomy" id="7906"/>
    <lineage>
        <taxon>Eukaryota</taxon>
        <taxon>Metazoa</taxon>
        <taxon>Chordata</taxon>
        <taxon>Craniata</taxon>
        <taxon>Vertebrata</taxon>
        <taxon>Euteleostomi</taxon>
        <taxon>Actinopterygii</taxon>
        <taxon>Chondrostei</taxon>
        <taxon>Acipenseriformes</taxon>
        <taxon>Acipenseridae</taxon>
        <taxon>Acipenser</taxon>
    </lineage>
</organism>
<dbReference type="EMBL" id="SCEB01215806">
    <property type="protein sequence ID" value="RXM27560.1"/>
    <property type="molecule type" value="Genomic_DNA"/>
</dbReference>
<evidence type="ECO:0000313" key="1">
    <source>
        <dbReference type="EMBL" id="RXM27560.1"/>
    </source>
</evidence>
<sequence>MADASCQEEVWGYLEQPEEVLLVRGKESLQQQIQTLHEDECREARKQRMAEQIRLVERKTLFCLTCGRDNGTSSKPGSCALDREALRSGVPRRDNRENWFEDKTKWPRRLGATVETRNPPGGRMKRKLAVVRGEACSDGFHSLHEQKNCKSSEGVCPAWTKVKGHPDWIKSGGLEVLRSNGSVWLYERLVA</sequence>
<protein>
    <submittedName>
        <fullName evidence="1">Uncharacterized protein</fullName>
    </submittedName>
</protein>